<dbReference type="Gene3D" id="1.10.630.10">
    <property type="entry name" value="Cytochrome P450"/>
    <property type="match status" value="1"/>
</dbReference>
<dbReference type="GO" id="GO:0005506">
    <property type="term" value="F:iron ion binding"/>
    <property type="evidence" value="ECO:0007669"/>
    <property type="project" value="InterPro"/>
</dbReference>
<name>A0A9W6SQ12_9ACTN</name>
<keyword evidence="9" id="KW-1185">Reference proteome</keyword>
<dbReference type="CDD" id="cd11067">
    <property type="entry name" value="CYP152"/>
    <property type="match status" value="1"/>
</dbReference>
<comment type="cofactor">
    <cofactor evidence="1">
        <name>heme</name>
        <dbReference type="ChEBI" id="CHEBI:30413"/>
    </cofactor>
</comment>
<accession>A0A9W6SQ12</accession>
<dbReference type="InterPro" id="IPR036396">
    <property type="entry name" value="Cyt_P450_sf"/>
</dbReference>
<keyword evidence="5" id="KW-0560">Oxidoreductase</keyword>
<dbReference type="RefSeq" id="WP_285665377.1">
    <property type="nucleotide sequence ID" value="NZ_BSTX01000003.1"/>
</dbReference>
<keyword evidence="3" id="KW-0349">Heme</keyword>
<keyword evidence="6" id="KW-0408">Iron</keyword>
<keyword evidence="4" id="KW-0479">Metal-binding</keyword>
<dbReference type="SUPFAM" id="SSF48264">
    <property type="entry name" value="Cytochrome P450"/>
    <property type="match status" value="1"/>
</dbReference>
<evidence type="ECO:0000256" key="6">
    <source>
        <dbReference type="ARBA" id="ARBA00023004"/>
    </source>
</evidence>
<keyword evidence="7" id="KW-0503">Monooxygenase</keyword>
<dbReference type="InterPro" id="IPR001128">
    <property type="entry name" value="Cyt_P450"/>
</dbReference>
<dbReference type="Pfam" id="PF00067">
    <property type="entry name" value="p450"/>
    <property type="match status" value="1"/>
</dbReference>
<dbReference type="PANTHER" id="PTHR24286">
    <property type="entry name" value="CYTOCHROME P450 26"/>
    <property type="match status" value="1"/>
</dbReference>
<reference evidence="8" key="1">
    <citation type="submission" date="2023-03" db="EMBL/GenBank/DDBJ databases">
        <title>Actinorhabdospora filicis NBRC 111898.</title>
        <authorList>
            <person name="Ichikawa N."/>
            <person name="Sato H."/>
            <person name="Tonouchi N."/>
        </authorList>
    </citation>
    <scope>NUCLEOTIDE SEQUENCE</scope>
    <source>
        <strain evidence="8">NBRC 111898</strain>
    </source>
</reference>
<gene>
    <name evidence="8" type="primary">cypC</name>
    <name evidence="8" type="ORF">Afil01_50600</name>
</gene>
<protein>
    <submittedName>
        <fullName evidence="8">Fatty-acid peroxygenase</fullName>
    </submittedName>
</protein>
<evidence type="ECO:0000256" key="4">
    <source>
        <dbReference type="ARBA" id="ARBA00022723"/>
    </source>
</evidence>
<evidence type="ECO:0000256" key="5">
    <source>
        <dbReference type="ARBA" id="ARBA00023002"/>
    </source>
</evidence>
<evidence type="ECO:0000256" key="1">
    <source>
        <dbReference type="ARBA" id="ARBA00001971"/>
    </source>
</evidence>
<comment type="caution">
    <text evidence="8">The sequence shown here is derived from an EMBL/GenBank/DDBJ whole genome shotgun (WGS) entry which is preliminary data.</text>
</comment>
<evidence type="ECO:0000256" key="2">
    <source>
        <dbReference type="ARBA" id="ARBA00010617"/>
    </source>
</evidence>
<sequence length="392" mass="42411">MRDLTLPLFLNGYRALSGLPEAHTARLLGRPTLFLRGPEGARLFYDDALLTREGAIPPAVARTLFGRGTVHGLDGAAHRHRKAMFTSLLGEKAAADITEIAATGWRVLLAPGREVVLFDAAVAVLGGAVCMWAGVPVEPGRIGDLASIVDGFGSVGPRHLRARLARRRSTGWATRLVERVRAGRVPAEGALAVIAGHVDEDGEPLPAPVAADELINVLRPTVAVAWFVAFAGLALHRHPEWRARVGDPEAARAFAHEVRRRFPFAPLLAARSRIEFTWRGHRVRTGGLVVLDLYGSDMDPVAWDSPRRFDPARFLGREPGPFEVLAQGGGDPHTGHKCPGEAFTVTLLADAVTRLAASGFEVPPQDLRYRWSEVPTRPRSGVNIRLPQVPAV</sequence>
<organism evidence="8 9">
    <name type="scientific">Actinorhabdospora filicis</name>
    <dbReference type="NCBI Taxonomy" id="1785913"/>
    <lineage>
        <taxon>Bacteria</taxon>
        <taxon>Bacillati</taxon>
        <taxon>Actinomycetota</taxon>
        <taxon>Actinomycetes</taxon>
        <taxon>Micromonosporales</taxon>
        <taxon>Micromonosporaceae</taxon>
        <taxon>Actinorhabdospora</taxon>
    </lineage>
</organism>
<dbReference type="GO" id="GO:0020037">
    <property type="term" value="F:heme binding"/>
    <property type="evidence" value="ECO:0007669"/>
    <property type="project" value="InterPro"/>
</dbReference>
<proteinExistence type="inferred from homology"/>
<dbReference type="GO" id="GO:0004497">
    <property type="term" value="F:monooxygenase activity"/>
    <property type="evidence" value="ECO:0007669"/>
    <property type="project" value="UniProtKB-KW"/>
</dbReference>
<dbReference type="Proteomes" id="UP001165079">
    <property type="component" value="Unassembled WGS sequence"/>
</dbReference>
<dbReference type="GO" id="GO:0016125">
    <property type="term" value="P:sterol metabolic process"/>
    <property type="evidence" value="ECO:0007669"/>
    <property type="project" value="TreeGrafter"/>
</dbReference>
<dbReference type="PANTHER" id="PTHR24286:SF24">
    <property type="entry name" value="LANOSTEROL 14-ALPHA DEMETHYLASE"/>
    <property type="match status" value="1"/>
</dbReference>
<dbReference type="EMBL" id="BSTX01000003">
    <property type="protein sequence ID" value="GLZ80253.1"/>
    <property type="molecule type" value="Genomic_DNA"/>
</dbReference>
<comment type="similarity">
    <text evidence="2">Belongs to the cytochrome P450 family.</text>
</comment>
<evidence type="ECO:0000313" key="8">
    <source>
        <dbReference type="EMBL" id="GLZ80253.1"/>
    </source>
</evidence>
<evidence type="ECO:0000256" key="3">
    <source>
        <dbReference type="ARBA" id="ARBA00022617"/>
    </source>
</evidence>
<dbReference type="AlphaFoldDB" id="A0A9W6SQ12"/>
<evidence type="ECO:0000256" key="7">
    <source>
        <dbReference type="ARBA" id="ARBA00023033"/>
    </source>
</evidence>
<evidence type="ECO:0000313" key="9">
    <source>
        <dbReference type="Proteomes" id="UP001165079"/>
    </source>
</evidence>
<dbReference type="GO" id="GO:0016705">
    <property type="term" value="F:oxidoreductase activity, acting on paired donors, with incorporation or reduction of molecular oxygen"/>
    <property type="evidence" value="ECO:0007669"/>
    <property type="project" value="InterPro"/>
</dbReference>